<evidence type="ECO:0000313" key="2">
    <source>
        <dbReference type="EMBL" id="BAS80782.1"/>
    </source>
</evidence>
<feature type="region of interest" description="Disordered" evidence="1">
    <location>
        <begin position="1"/>
        <end position="21"/>
    </location>
</feature>
<dbReference type="InParanoid" id="A0A0P0VPC9"/>
<dbReference type="EMBL" id="AP014958">
    <property type="protein sequence ID" value="BAS80782.1"/>
    <property type="molecule type" value="Genomic_DNA"/>
</dbReference>
<keyword evidence="3" id="KW-1185">Reference proteome</keyword>
<reference evidence="3" key="1">
    <citation type="journal article" date="2005" name="Nature">
        <title>The map-based sequence of the rice genome.</title>
        <authorList>
            <consortium name="International rice genome sequencing project (IRGSP)"/>
            <person name="Matsumoto T."/>
            <person name="Wu J."/>
            <person name="Kanamori H."/>
            <person name="Katayose Y."/>
            <person name="Fujisawa M."/>
            <person name="Namiki N."/>
            <person name="Mizuno H."/>
            <person name="Yamamoto K."/>
            <person name="Antonio B.A."/>
            <person name="Baba T."/>
            <person name="Sakata K."/>
            <person name="Nagamura Y."/>
            <person name="Aoki H."/>
            <person name="Arikawa K."/>
            <person name="Arita K."/>
            <person name="Bito T."/>
            <person name="Chiden Y."/>
            <person name="Fujitsuka N."/>
            <person name="Fukunaka R."/>
            <person name="Hamada M."/>
            <person name="Harada C."/>
            <person name="Hayashi A."/>
            <person name="Hijishita S."/>
            <person name="Honda M."/>
            <person name="Hosokawa S."/>
            <person name="Ichikawa Y."/>
            <person name="Idonuma A."/>
            <person name="Iijima M."/>
            <person name="Ikeda M."/>
            <person name="Ikeno M."/>
            <person name="Ito K."/>
            <person name="Ito S."/>
            <person name="Ito T."/>
            <person name="Ito Y."/>
            <person name="Ito Y."/>
            <person name="Iwabuchi A."/>
            <person name="Kamiya K."/>
            <person name="Karasawa W."/>
            <person name="Kurita K."/>
            <person name="Katagiri S."/>
            <person name="Kikuta A."/>
            <person name="Kobayashi H."/>
            <person name="Kobayashi N."/>
            <person name="Machita K."/>
            <person name="Maehara T."/>
            <person name="Masukawa M."/>
            <person name="Mizubayashi T."/>
            <person name="Mukai Y."/>
            <person name="Nagasaki H."/>
            <person name="Nagata Y."/>
            <person name="Naito S."/>
            <person name="Nakashima M."/>
            <person name="Nakama Y."/>
            <person name="Nakamichi Y."/>
            <person name="Nakamura M."/>
            <person name="Meguro A."/>
            <person name="Negishi M."/>
            <person name="Ohta I."/>
            <person name="Ohta T."/>
            <person name="Okamoto M."/>
            <person name="Ono N."/>
            <person name="Saji S."/>
            <person name="Sakaguchi M."/>
            <person name="Sakai K."/>
            <person name="Shibata M."/>
            <person name="Shimokawa T."/>
            <person name="Song J."/>
            <person name="Takazaki Y."/>
            <person name="Terasawa K."/>
            <person name="Tsugane M."/>
            <person name="Tsuji K."/>
            <person name="Ueda S."/>
            <person name="Waki K."/>
            <person name="Yamagata H."/>
            <person name="Yamamoto M."/>
            <person name="Yamamoto S."/>
            <person name="Yamane H."/>
            <person name="Yoshiki S."/>
            <person name="Yoshihara R."/>
            <person name="Yukawa K."/>
            <person name="Zhong H."/>
            <person name="Yano M."/>
            <person name="Yuan Q."/>
            <person name="Ouyang S."/>
            <person name="Liu J."/>
            <person name="Jones K.M."/>
            <person name="Gansberger K."/>
            <person name="Moffat K."/>
            <person name="Hill J."/>
            <person name="Bera J."/>
            <person name="Fadrosh D."/>
            <person name="Jin S."/>
            <person name="Johri S."/>
            <person name="Kim M."/>
            <person name="Overton L."/>
            <person name="Reardon M."/>
            <person name="Tsitrin T."/>
            <person name="Vuong H."/>
            <person name="Weaver B."/>
            <person name="Ciecko A."/>
            <person name="Tallon L."/>
            <person name="Jackson J."/>
            <person name="Pai G."/>
            <person name="Aken S.V."/>
            <person name="Utterback T."/>
            <person name="Reidmuller S."/>
            <person name="Feldblyum T."/>
            <person name="Hsiao J."/>
            <person name="Zismann V."/>
            <person name="Iobst S."/>
            <person name="de Vazeille A.R."/>
            <person name="Buell C.R."/>
            <person name="Ying K."/>
            <person name="Li Y."/>
            <person name="Lu T."/>
            <person name="Huang Y."/>
            <person name="Zhao Q."/>
            <person name="Feng Q."/>
            <person name="Zhang L."/>
            <person name="Zhu J."/>
            <person name="Weng Q."/>
            <person name="Mu J."/>
            <person name="Lu Y."/>
            <person name="Fan D."/>
            <person name="Liu Y."/>
            <person name="Guan J."/>
            <person name="Zhang Y."/>
            <person name="Yu S."/>
            <person name="Liu X."/>
            <person name="Zhang Y."/>
            <person name="Hong G."/>
            <person name="Han B."/>
            <person name="Choisne N."/>
            <person name="Demange N."/>
            <person name="Orjeda G."/>
            <person name="Samain S."/>
            <person name="Cattolico L."/>
            <person name="Pelletier E."/>
            <person name="Couloux A."/>
            <person name="Segurens B."/>
            <person name="Wincker P."/>
            <person name="D'Hont A."/>
            <person name="Scarpelli C."/>
            <person name="Weissenbach J."/>
            <person name="Salanoubat M."/>
            <person name="Quetier F."/>
            <person name="Yu Y."/>
            <person name="Kim H.R."/>
            <person name="Rambo T."/>
            <person name="Currie J."/>
            <person name="Collura K."/>
            <person name="Luo M."/>
            <person name="Yang T."/>
            <person name="Ammiraju J.S.S."/>
            <person name="Engler F."/>
            <person name="Soderlund C."/>
            <person name="Wing R.A."/>
            <person name="Palmer L.E."/>
            <person name="de la Bastide M."/>
            <person name="Spiegel L."/>
            <person name="Nascimento L."/>
            <person name="Zutavern T."/>
            <person name="O'Shaughnessy A."/>
            <person name="Dike S."/>
            <person name="Dedhia N."/>
            <person name="Preston R."/>
            <person name="Balija V."/>
            <person name="McCombie W.R."/>
            <person name="Chow T."/>
            <person name="Chen H."/>
            <person name="Chung M."/>
            <person name="Chen C."/>
            <person name="Shaw J."/>
            <person name="Wu H."/>
            <person name="Hsiao K."/>
            <person name="Chao Y."/>
            <person name="Chu M."/>
            <person name="Cheng C."/>
            <person name="Hour A."/>
            <person name="Lee P."/>
            <person name="Lin S."/>
            <person name="Lin Y."/>
            <person name="Liou J."/>
            <person name="Liu S."/>
            <person name="Hsing Y."/>
            <person name="Raghuvanshi S."/>
            <person name="Mohanty A."/>
            <person name="Bharti A.K."/>
            <person name="Gaur A."/>
            <person name="Gupta V."/>
            <person name="Kumar D."/>
            <person name="Ravi V."/>
            <person name="Vij S."/>
            <person name="Kapur A."/>
            <person name="Khurana P."/>
            <person name="Khurana P."/>
            <person name="Khurana J.P."/>
            <person name="Tyagi A.K."/>
            <person name="Gaikwad K."/>
            <person name="Singh A."/>
            <person name="Dalal V."/>
            <person name="Srivastava S."/>
            <person name="Dixit A."/>
            <person name="Pal A.K."/>
            <person name="Ghazi I.A."/>
            <person name="Yadav M."/>
            <person name="Pandit A."/>
            <person name="Bhargava A."/>
            <person name="Sureshbabu K."/>
            <person name="Batra K."/>
            <person name="Sharma T.R."/>
            <person name="Mohapatra T."/>
            <person name="Singh N.K."/>
            <person name="Messing J."/>
            <person name="Nelson A.B."/>
            <person name="Fuks G."/>
            <person name="Kavchok S."/>
            <person name="Keizer G."/>
            <person name="Linton E."/>
            <person name="Llaca V."/>
            <person name="Song R."/>
            <person name="Tanyolac B."/>
            <person name="Young S."/>
            <person name="Ho-Il K."/>
            <person name="Hahn J.H."/>
            <person name="Sangsakoo G."/>
            <person name="Vanavichit A."/>
            <person name="de Mattos Luiz.A.T."/>
            <person name="Zimmer P.D."/>
            <person name="Malone G."/>
            <person name="Dellagostin O."/>
            <person name="de Oliveira A.C."/>
            <person name="Bevan M."/>
            <person name="Bancroft I."/>
            <person name="Minx P."/>
            <person name="Cordum H."/>
            <person name="Wilson R."/>
            <person name="Cheng Z."/>
            <person name="Jin W."/>
            <person name="Jiang J."/>
            <person name="Leong S.A."/>
            <person name="Iwama H."/>
            <person name="Gojobori T."/>
            <person name="Itoh T."/>
            <person name="Niimura Y."/>
            <person name="Fujii Y."/>
            <person name="Habara T."/>
            <person name="Sakai H."/>
            <person name="Sato Y."/>
            <person name="Wilson G."/>
            <person name="Kumar K."/>
            <person name="McCouch S."/>
            <person name="Juretic N."/>
            <person name="Hoen D."/>
            <person name="Wright S."/>
            <person name="Bruskiewich R."/>
            <person name="Bureau T."/>
            <person name="Miyao A."/>
            <person name="Hirochika H."/>
            <person name="Nishikawa T."/>
            <person name="Kadowaki K."/>
            <person name="Sugiura M."/>
            <person name="Burr B."/>
            <person name="Sasaki T."/>
        </authorList>
    </citation>
    <scope>NUCLEOTIDE SEQUENCE [LARGE SCALE GENOMIC DNA]</scope>
    <source>
        <strain evidence="3">cv. Nipponbare</strain>
    </source>
</reference>
<gene>
    <name evidence="2" type="ordered locus">Os02g0734101</name>
    <name evidence="2" type="ORF">OSNPB_020734101</name>
</gene>
<evidence type="ECO:0000256" key="1">
    <source>
        <dbReference type="SAM" id="MobiDB-lite"/>
    </source>
</evidence>
<reference evidence="2 3" key="3">
    <citation type="journal article" date="2013" name="Rice">
        <title>Improvement of the Oryza sativa Nipponbare reference genome using next generation sequence and optical map data.</title>
        <authorList>
            <person name="Kawahara Y."/>
            <person name="de la Bastide M."/>
            <person name="Hamilton J.P."/>
            <person name="Kanamori H."/>
            <person name="McCombie W.R."/>
            <person name="Ouyang S."/>
            <person name="Schwartz D.C."/>
            <person name="Tanaka T."/>
            <person name="Wu J."/>
            <person name="Zhou S."/>
            <person name="Childs K.L."/>
            <person name="Davidson R.M."/>
            <person name="Lin H."/>
            <person name="Quesada-Ocampo L."/>
            <person name="Vaillancourt B."/>
            <person name="Sakai H."/>
            <person name="Lee S.S."/>
            <person name="Kim J."/>
            <person name="Numa H."/>
            <person name="Itoh T."/>
            <person name="Buell C.R."/>
            <person name="Matsumoto T."/>
        </authorList>
    </citation>
    <scope>NUCLEOTIDE SEQUENCE [LARGE SCALE GENOMIC DNA]</scope>
    <source>
        <strain evidence="3">cv. Nipponbare</strain>
    </source>
</reference>
<protein>
    <submittedName>
        <fullName evidence="2">Os02g0734101 protein</fullName>
    </submittedName>
</protein>
<dbReference type="AlphaFoldDB" id="A0A0P0VPC9"/>
<proteinExistence type="predicted"/>
<dbReference type="PaxDb" id="39947-A0A0P0VPC9"/>
<feature type="non-terminal residue" evidence="2">
    <location>
        <position position="1"/>
    </location>
</feature>
<dbReference type="Gramene" id="Os02t0734101-00">
    <property type="protein sequence ID" value="Os02t0734101-00"/>
    <property type="gene ID" value="Os02g0734101"/>
</dbReference>
<reference evidence="2 3" key="2">
    <citation type="journal article" date="2013" name="Plant Cell Physiol.">
        <title>Rice Annotation Project Database (RAP-DB): an integrative and interactive database for rice genomics.</title>
        <authorList>
            <person name="Sakai H."/>
            <person name="Lee S.S."/>
            <person name="Tanaka T."/>
            <person name="Numa H."/>
            <person name="Kim J."/>
            <person name="Kawahara Y."/>
            <person name="Wakimoto H."/>
            <person name="Yang C.C."/>
            <person name="Iwamoto M."/>
            <person name="Abe T."/>
            <person name="Yamada Y."/>
            <person name="Muto A."/>
            <person name="Inokuchi H."/>
            <person name="Ikemura T."/>
            <person name="Matsumoto T."/>
            <person name="Sasaki T."/>
            <person name="Itoh T."/>
        </authorList>
    </citation>
    <scope>NUCLEOTIDE SEQUENCE [LARGE SCALE GENOMIC DNA]</scope>
    <source>
        <strain evidence="3">cv. Nipponbare</strain>
    </source>
</reference>
<dbReference type="Proteomes" id="UP000059680">
    <property type="component" value="Chromosome 2"/>
</dbReference>
<organism evidence="2 3">
    <name type="scientific">Oryza sativa subsp. japonica</name>
    <name type="common">Rice</name>
    <dbReference type="NCBI Taxonomy" id="39947"/>
    <lineage>
        <taxon>Eukaryota</taxon>
        <taxon>Viridiplantae</taxon>
        <taxon>Streptophyta</taxon>
        <taxon>Embryophyta</taxon>
        <taxon>Tracheophyta</taxon>
        <taxon>Spermatophyta</taxon>
        <taxon>Magnoliopsida</taxon>
        <taxon>Liliopsida</taxon>
        <taxon>Poales</taxon>
        <taxon>Poaceae</taxon>
        <taxon>BOP clade</taxon>
        <taxon>Oryzoideae</taxon>
        <taxon>Oryzeae</taxon>
        <taxon>Oryzinae</taxon>
        <taxon>Oryza</taxon>
        <taxon>Oryza sativa</taxon>
    </lineage>
</organism>
<sequence>GRAGDWPEREEEIGQSIHGFR</sequence>
<name>A0A0P0VPC9_ORYSJ</name>
<accession>A0A0P0VPC9</accession>
<evidence type="ECO:0000313" key="3">
    <source>
        <dbReference type="Proteomes" id="UP000059680"/>
    </source>
</evidence>